<protein>
    <submittedName>
        <fullName evidence="3">Hpt domain-containing protein</fullName>
    </submittedName>
</protein>
<dbReference type="InterPro" id="IPR008207">
    <property type="entry name" value="Sig_transdc_His_kin_Hpt_dom"/>
</dbReference>
<evidence type="ECO:0000256" key="1">
    <source>
        <dbReference type="PROSITE-ProRule" id="PRU00110"/>
    </source>
</evidence>
<dbReference type="RefSeq" id="WP_346757024.1">
    <property type="nucleotide sequence ID" value="NZ_JAUJEB010000001.1"/>
</dbReference>
<evidence type="ECO:0000259" key="2">
    <source>
        <dbReference type="PROSITE" id="PS50894"/>
    </source>
</evidence>
<reference evidence="3" key="1">
    <citation type="submission" date="2023-06" db="EMBL/GenBank/DDBJ databases">
        <title>Genomic of Agaribacillus aureum.</title>
        <authorList>
            <person name="Wang G."/>
        </authorList>
    </citation>
    <scope>NUCLEOTIDE SEQUENCE</scope>
    <source>
        <strain evidence="3">BMA12</strain>
    </source>
</reference>
<feature type="modified residue" description="Phosphohistidine" evidence="1">
    <location>
        <position position="58"/>
    </location>
</feature>
<comment type="caution">
    <text evidence="3">The sequence shown here is derived from an EMBL/GenBank/DDBJ whole genome shotgun (WGS) entry which is preliminary data.</text>
</comment>
<name>A0ABT8L1W3_9BACT</name>
<organism evidence="3 4">
    <name type="scientific">Agaribacillus aureus</name>
    <dbReference type="NCBI Taxonomy" id="3051825"/>
    <lineage>
        <taxon>Bacteria</taxon>
        <taxon>Pseudomonadati</taxon>
        <taxon>Bacteroidota</taxon>
        <taxon>Cytophagia</taxon>
        <taxon>Cytophagales</taxon>
        <taxon>Splendidivirgaceae</taxon>
        <taxon>Agaribacillus</taxon>
    </lineage>
</organism>
<accession>A0ABT8L1W3</accession>
<keyword evidence="4" id="KW-1185">Reference proteome</keyword>
<dbReference type="EMBL" id="JAUJEB010000001">
    <property type="protein sequence ID" value="MDN5211694.1"/>
    <property type="molecule type" value="Genomic_DNA"/>
</dbReference>
<dbReference type="Proteomes" id="UP001172083">
    <property type="component" value="Unassembled WGS sequence"/>
</dbReference>
<keyword evidence="1" id="KW-0597">Phosphoprotein</keyword>
<gene>
    <name evidence="3" type="ORF">QQ020_06520</name>
</gene>
<dbReference type="Pfam" id="PF01627">
    <property type="entry name" value="Hpt"/>
    <property type="match status" value="1"/>
</dbReference>
<dbReference type="InterPro" id="IPR036641">
    <property type="entry name" value="HPT_dom_sf"/>
</dbReference>
<dbReference type="SUPFAM" id="SSF47226">
    <property type="entry name" value="Histidine-containing phosphotransfer domain, HPT domain"/>
    <property type="match status" value="1"/>
</dbReference>
<sequence>MEGFKLLDLSYLEQVCSGNKAMVTKMIDLFVQQTPLQMEQLRKLSSAGDWQEFFNVVHKMKSSLSMMGVKSLESTMVNLEDYSKNRIKLDVIPDLITHVIDTCGHILVEIESNYQTIGK</sequence>
<proteinExistence type="predicted"/>
<dbReference type="PROSITE" id="PS50894">
    <property type="entry name" value="HPT"/>
    <property type="match status" value="1"/>
</dbReference>
<feature type="domain" description="HPt" evidence="2">
    <location>
        <begin position="19"/>
        <end position="113"/>
    </location>
</feature>
<dbReference type="CDD" id="cd00088">
    <property type="entry name" value="HPT"/>
    <property type="match status" value="1"/>
</dbReference>
<dbReference type="Gene3D" id="1.20.120.160">
    <property type="entry name" value="HPT domain"/>
    <property type="match status" value="1"/>
</dbReference>
<evidence type="ECO:0000313" key="4">
    <source>
        <dbReference type="Proteomes" id="UP001172083"/>
    </source>
</evidence>
<evidence type="ECO:0000313" key="3">
    <source>
        <dbReference type="EMBL" id="MDN5211694.1"/>
    </source>
</evidence>